<dbReference type="SUPFAM" id="SSF52402">
    <property type="entry name" value="Adenine nucleotide alpha hydrolases-like"/>
    <property type="match status" value="1"/>
</dbReference>
<dbReference type="InterPro" id="IPR012796">
    <property type="entry name" value="Lysidine-tRNA-synth_C"/>
</dbReference>
<dbReference type="NCBIfam" id="TIGR02432">
    <property type="entry name" value="lysidine_TilS_N"/>
    <property type="match status" value="1"/>
</dbReference>
<dbReference type="InterPro" id="IPR014729">
    <property type="entry name" value="Rossmann-like_a/b/a_fold"/>
</dbReference>
<evidence type="ECO:0000256" key="3">
    <source>
        <dbReference type="ARBA" id="ARBA00022598"/>
    </source>
</evidence>
<dbReference type="GO" id="GO:0005524">
    <property type="term" value="F:ATP binding"/>
    <property type="evidence" value="ECO:0007669"/>
    <property type="project" value="UniProtKB-UniRule"/>
</dbReference>
<gene>
    <name evidence="8 10" type="primary">tilS</name>
    <name evidence="10" type="ORF">ETP43_12995</name>
</gene>
<dbReference type="PANTHER" id="PTHR43033">
    <property type="entry name" value="TRNA(ILE)-LYSIDINE SYNTHASE-RELATED"/>
    <property type="match status" value="1"/>
</dbReference>
<proteinExistence type="inferred from homology"/>
<organism evidence="10 11">
    <name type="scientific">Blautia faecicola</name>
    <dbReference type="NCBI Taxonomy" id="2509240"/>
    <lineage>
        <taxon>Bacteria</taxon>
        <taxon>Bacillati</taxon>
        <taxon>Bacillota</taxon>
        <taxon>Clostridia</taxon>
        <taxon>Lachnospirales</taxon>
        <taxon>Lachnospiraceae</taxon>
        <taxon>Blautia</taxon>
    </lineage>
</organism>
<keyword evidence="6 8" id="KW-0067">ATP-binding</keyword>
<comment type="catalytic activity">
    <reaction evidence="7 8">
        <text>cytidine(34) in tRNA(Ile2) + L-lysine + ATP = lysidine(34) in tRNA(Ile2) + AMP + diphosphate + H(+)</text>
        <dbReference type="Rhea" id="RHEA:43744"/>
        <dbReference type="Rhea" id="RHEA-COMP:10625"/>
        <dbReference type="Rhea" id="RHEA-COMP:10670"/>
        <dbReference type="ChEBI" id="CHEBI:15378"/>
        <dbReference type="ChEBI" id="CHEBI:30616"/>
        <dbReference type="ChEBI" id="CHEBI:32551"/>
        <dbReference type="ChEBI" id="CHEBI:33019"/>
        <dbReference type="ChEBI" id="CHEBI:82748"/>
        <dbReference type="ChEBI" id="CHEBI:83665"/>
        <dbReference type="ChEBI" id="CHEBI:456215"/>
        <dbReference type="EC" id="6.3.4.19"/>
    </reaction>
</comment>
<evidence type="ECO:0000313" key="11">
    <source>
        <dbReference type="Proteomes" id="UP000290106"/>
    </source>
</evidence>
<dbReference type="Pfam" id="PF01171">
    <property type="entry name" value="ATP_bind_3"/>
    <property type="match status" value="1"/>
</dbReference>
<dbReference type="InterPro" id="IPR012094">
    <property type="entry name" value="tRNA_Ile_lys_synt"/>
</dbReference>
<keyword evidence="2 8" id="KW-0963">Cytoplasm</keyword>
<evidence type="ECO:0000256" key="5">
    <source>
        <dbReference type="ARBA" id="ARBA00022741"/>
    </source>
</evidence>
<dbReference type="Proteomes" id="UP000290106">
    <property type="component" value="Unassembled WGS sequence"/>
</dbReference>
<sequence length="484" mass="55344">MTTKGGSGQTNRQMWKTEQKVKVYVERFHMIEPKDTIVLGISGGADSVCLLKILARWKEAWGISLRAVHVHHQLRGEEADADERFVRELCENEGIPCRVFYEDVQGMAQREKIGLEEAGRIARYRCFATVCEDVGGGKIALAHHQDDLAETMLHHLVRGTGMAGLCSLKPVSGNRIRPLLCLEKEEILVYLEAAGQPWRTDSSNLEDDYTRNRIRHHVLEELKTEVNPRAVRHMAQLSEELEETRAVLAQVAAKKRRQYVRKSEKGMLLAEELKKEPDLIGRQIVHDLLKEISGKQKDFTRIHVEAVQELWNRKVGARRDLPYGMQAIRTYDGIYLERKAEKCETRDSEKNAGIQINVHSEGTESFQIGELTLTVSRTARDFGEIPEKKYTKWFDYDRIKQTLVIRHRQPGDRICLFDGGGSKKLKDYLIDRKIPAQKRDQLWLLADGSDILWIIGDRISAAYKVTAESQRILQAEIKGGSTHE</sequence>
<dbReference type="SUPFAM" id="SSF56037">
    <property type="entry name" value="PheT/TilS domain"/>
    <property type="match status" value="1"/>
</dbReference>
<evidence type="ECO:0000256" key="8">
    <source>
        <dbReference type="HAMAP-Rule" id="MF_01161"/>
    </source>
</evidence>
<name>A0A4V1NS50_9FIRM</name>
<comment type="caution">
    <text evidence="10">The sequence shown here is derived from an EMBL/GenBank/DDBJ whole genome shotgun (WGS) entry which is preliminary data.</text>
</comment>
<keyword evidence="11" id="KW-1185">Reference proteome</keyword>
<dbReference type="GO" id="GO:0032267">
    <property type="term" value="F:tRNA(Ile)-lysidine synthase activity"/>
    <property type="evidence" value="ECO:0007669"/>
    <property type="project" value="UniProtKB-EC"/>
</dbReference>
<accession>A0A4V1NS50</accession>
<evidence type="ECO:0000313" key="10">
    <source>
        <dbReference type="EMBL" id="RXS76025.1"/>
    </source>
</evidence>
<evidence type="ECO:0000259" key="9">
    <source>
        <dbReference type="SMART" id="SM00977"/>
    </source>
</evidence>
<dbReference type="RefSeq" id="WP_129258522.1">
    <property type="nucleotide sequence ID" value="NZ_SDKC01000001.1"/>
</dbReference>
<dbReference type="SUPFAM" id="SSF82829">
    <property type="entry name" value="MesJ substrate recognition domain-like"/>
    <property type="match status" value="1"/>
</dbReference>
<keyword evidence="4 8" id="KW-0819">tRNA processing</keyword>
<dbReference type="SMART" id="SM00977">
    <property type="entry name" value="TilS_C"/>
    <property type="match status" value="1"/>
</dbReference>
<evidence type="ECO:0000256" key="1">
    <source>
        <dbReference type="ARBA" id="ARBA00004496"/>
    </source>
</evidence>
<evidence type="ECO:0000256" key="7">
    <source>
        <dbReference type="ARBA" id="ARBA00048539"/>
    </source>
</evidence>
<evidence type="ECO:0000256" key="2">
    <source>
        <dbReference type="ARBA" id="ARBA00022490"/>
    </source>
</evidence>
<dbReference type="Gene3D" id="3.30.465.60">
    <property type="match status" value="1"/>
</dbReference>
<keyword evidence="3 8" id="KW-0436">Ligase</keyword>
<dbReference type="EC" id="6.3.4.19" evidence="8"/>
<reference evidence="10 11" key="1">
    <citation type="submission" date="2019-01" db="EMBL/GenBank/DDBJ databases">
        <title>Blautia sp. nov. KGMB01111 isolated human feces.</title>
        <authorList>
            <person name="Park J.-E."/>
            <person name="Kim J.-S."/>
            <person name="Park S.-H."/>
        </authorList>
    </citation>
    <scope>NUCLEOTIDE SEQUENCE [LARGE SCALE GENOMIC DNA]</scope>
    <source>
        <strain evidence="10 11">KGMB01111</strain>
    </source>
</reference>
<dbReference type="InterPro" id="IPR012795">
    <property type="entry name" value="tRNA_Ile_lys_synt_N"/>
</dbReference>
<feature type="domain" description="Lysidine-tRNA(Ile) synthetase C-terminal" evidence="9">
    <location>
        <begin position="403"/>
        <end position="475"/>
    </location>
</feature>
<dbReference type="CDD" id="cd01992">
    <property type="entry name" value="TilS_N"/>
    <property type="match status" value="1"/>
</dbReference>
<evidence type="ECO:0000256" key="4">
    <source>
        <dbReference type="ARBA" id="ARBA00022694"/>
    </source>
</evidence>
<dbReference type="InterPro" id="IPR011063">
    <property type="entry name" value="TilS/TtcA_N"/>
</dbReference>
<dbReference type="HAMAP" id="MF_01161">
    <property type="entry name" value="tRNA_Ile_lys_synt"/>
    <property type="match status" value="1"/>
</dbReference>
<comment type="function">
    <text evidence="8">Ligates lysine onto the cytidine present at position 34 of the AUA codon-specific tRNA(Ile) that contains the anticodon CAU, in an ATP-dependent manner. Cytidine is converted to lysidine, thus changing the amino acid specificity of the tRNA from methionine to isoleucine.</text>
</comment>
<evidence type="ECO:0000256" key="6">
    <source>
        <dbReference type="ARBA" id="ARBA00022840"/>
    </source>
</evidence>
<comment type="domain">
    <text evidence="8">The N-terminal region contains the highly conserved SGGXDS motif, predicted to be a P-loop motif involved in ATP binding.</text>
</comment>
<dbReference type="AlphaFoldDB" id="A0A4V1NS50"/>
<comment type="similarity">
    <text evidence="8">Belongs to the tRNA(Ile)-lysidine synthase family.</text>
</comment>
<dbReference type="EMBL" id="SDKC01000001">
    <property type="protein sequence ID" value="RXS76025.1"/>
    <property type="molecule type" value="Genomic_DNA"/>
</dbReference>
<protein>
    <recommendedName>
        <fullName evidence="8">tRNA(Ile)-lysidine synthase</fullName>
        <ecNumber evidence="8">6.3.4.19</ecNumber>
    </recommendedName>
    <alternativeName>
        <fullName evidence="8">tRNA(Ile)-2-lysyl-cytidine synthase</fullName>
    </alternativeName>
    <alternativeName>
        <fullName evidence="8">tRNA(Ile)-lysidine synthetase</fullName>
    </alternativeName>
</protein>
<keyword evidence="5 8" id="KW-0547">Nucleotide-binding</keyword>
<dbReference type="PANTHER" id="PTHR43033:SF1">
    <property type="entry name" value="TRNA(ILE)-LYSIDINE SYNTHASE-RELATED"/>
    <property type="match status" value="1"/>
</dbReference>
<dbReference type="NCBIfam" id="TIGR02433">
    <property type="entry name" value="lysidine_TilS_C"/>
    <property type="match status" value="1"/>
</dbReference>
<dbReference type="Gene3D" id="3.40.50.620">
    <property type="entry name" value="HUPs"/>
    <property type="match status" value="1"/>
</dbReference>
<dbReference type="OrthoDB" id="9807403at2"/>
<dbReference type="GO" id="GO:0006400">
    <property type="term" value="P:tRNA modification"/>
    <property type="evidence" value="ECO:0007669"/>
    <property type="project" value="UniProtKB-UniRule"/>
</dbReference>
<dbReference type="Pfam" id="PF11734">
    <property type="entry name" value="TilS_C"/>
    <property type="match status" value="1"/>
</dbReference>
<comment type="subcellular location">
    <subcellularLocation>
        <location evidence="1 8">Cytoplasm</location>
    </subcellularLocation>
</comment>
<dbReference type="GO" id="GO:0005737">
    <property type="term" value="C:cytoplasm"/>
    <property type="evidence" value="ECO:0007669"/>
    <property type="project" value="UniProtKB-SubCell"/>
</dbReference>
<feature type="binding site" evidence="8">
    <location>
        <begin position="42"/>
        <end position="47"/>
    </location>
    <ligand>
        <name>ATP</name>
        <dbReference type="ChEBI" id="CHEBI:30616"/>
    </ligand>
</feature>